<dbReference type="Proteomes" id="UP000789702">
    <property type="component" value="Unassembled WGS sequence"/>
</dbReference>
<dbReference type="EMBL" id="CAJVPU010010499">
    <property type="protein sequence ID" value="CAG8606100.1"/>
    <property type="molecule type" value="Genomic_DNA"/>
</dbReference>
<protein>
    <submittedName>
        <fullName evidence="1">46_t:CDS:1</fullName>
    </submittedName>
</protein>
<name>A0ACA9MSE4_9GLOM</name>
<keyword evidence="2" id="KW-1185">Reference proteome</keyword>
<proteinExistence type="predicted"/>
<gene>
    <name evidence="1" type="ORF">DHETER_LOCUS7442</name>
</gene>
<organism evidence="1 2">
    <name type="scientific">Dentiscutata heterogama</name>
    <dbReference type="NCBI Taxonomy" id="1316150"/>
    <lineage>
        <taxon>Eukaryota</taxon>
        <taxon>Fungi</taxon>
        <taxon>Fungi incertae sedis</taxon>
        <taxon>Mucoromycota</taxon>
        <taxon>Glomeromycotina</taxon>
        <taxon>Glomeromycetes</taxon>
        <taxon>Diversisporales</taxon>
        <taxon>Gigasporaceae</taxon>
        <taxon>Dentiscutata</taxon>
    </lineage>
</organism>
<feature type="non-terminal residue" evidence="1">
    <location>
        <position position="238"/>
    </location>
</feature>
<sequence length="238" mass="27750">MLINGSESAQNGLNPNETQFPLIFDPTRKVLIPQYVHPEKYLPPIVNSTESNPTFSVLSDEDTADEQNVPSPTETSHLSVFSAKDEQGESSTIQSNKLWTEEEIMILLDYVEANYEQWKICKNEFYRFIEKANVLKKNFTRKQIGKKLNTLVAIYSKLRKCKEIGIKYVGQKRFCPYERMHEIFGHRPIEEYIILRNTSELKKRTFQNIDSIDDDDEQTKSSKVKAKRAKYSRERNIS</sequence>
<evidence type="ECO:0000313" key="1">
    <source>
        <dbReference type="EMBL" id="CAG8606100.1"/>
    </source>
</evidence>
<reference evidence="1" key="1">
    <citation type="submission" date="2021-06" db="EMBL/GenBank/DDBJ databases">
        <authorList>
            <person name="Kallberg Y."/>
            <person name="Tangrot J."/>
            <person name="Rosling A."/>
        </authorList>
    </citation>
    <scope>NUCLEOTIDE SEQUENCE</scope>
    <source>
        <strain evidence="1">IL203A</strain>
    </source>
</reference>
<accession>A0ACA9MSE4</accession>
<evidence type="ECO:0000313" key="2">
    <source>
        <dbReference type="Proteomes" id="UP000789702"/>
    </source>
</evidence>
<comment type="caution">
    <text evidence="1">The sequence shown here is derived from an EMBL/GenBank/DDBJ whole genome shotgun (WGS) entry which is preliminary data.</text>
</comment>